<accession>A0A176VSZ6</accession>
<name>A0A176VSZ6_MARPO</name>
<proteinExistence type="predicted"/>
<protein>
    <submittedName>
        <fullName evidence="1">Uncharacterized protein</fullName>
    </submittedName>
</protein>
<gene>
    <name evidence="1" type="ORF">AXG93_1630s1300</name>
</gene>
<evidence type="ECO:0000313" key="2">
    <source>
        <dbReference type="Proteomes" id="UP000077202"/>
    </source>
</evidence>
<evidence type="ECO:0000313" key="1">
    <source>
        <dbReference type="EMBL" id="OAE23215.1"/>
    </source>
</evidence>
<dbReference type="AlphaFoldDB" id="A0A176VSZ6"/>
<dbReference type="Proteomes" id="UP000077202">
    <property type="component" value="Unassembled WGS sequence"/>
</dbReference>
<sequence>MITQTPPQFPLEQNTIQWITTQMPQQSEGREVNGEDEVVLTFSVAGPGAGAEVGVVTGESLAADTGAESGVVEGAPEGTDDGVTDGVATKGADAVVGAALGGAEDGTVGGTTGAVPGAATGPCAFTCAQKIIVMESQTMVWNWVAMVSAATAGTLCIVASKTSCTMHVLERAVLLVVEYLGTIHDLACTSGLPIRAYFTLLLYKPPFAALSTPGRDSQCDEAWVQLWAEGHELALRKGAVNRVHEGAAGVGALVGGKTGGNMTGTGAAVGGTTGGNMPGAGLGQSRKESYIKCPGTPRI</sequence>
<keyword evidence="2" id="KW-1185">Reference proteome</keyword>
<comment type="caution">
    <text evidence="1">The sequence shown here is derived from an EMBL/GenBank/DDBJ whole genome shotgun (WGS) entry which is preliminary data.</text>
</comment>
<organism evidence="1 2">
    <name type="scientific">Marchantia polymorpha subsp. ruderalis</name>
    <dbReference type="NCBI Taxonomy" id="1480154"/>
    <lineage>
        <taxon>Eukaryota</taxon>
        <taxon>Viridiplantae</taxon>
        <taxon>Streptophyta</taxon>
        <taxon>Embryophyta</taxon>
        <taxon>Marchantiophyta</taxon>
        <taxon>Marchantiopsida</taxon>
        <taxon>Marchantiidae</taxon>
        <taxon>Marchantiales</taxon>
        <taxon>Marchantiaceae</taxon>
        <taxon>Marchantia</taxon>
    </lineage>
</organism>
<reference evidence="1" key="1">
    <citation type="submission" date="2016-03" db="EMBL/GenBank/DDBJ databases">
        <title>Mechanisms controlling the formation of the plant cell surface in tip-growing cells are functionally conserved among land plants.</title>
        <authorList>
            <person name="Honkanen S."/>
            <person name="Jones V.A."/>
            <person name="Morieri G."/>
            <person name="Champion C."/>
            <person name="Hetherington A.J."/>
            <person name="Kelly S."/>
            <person name="Saint-Marcoux D."/>
            <person name="Proust H."/>
            <person name="Prescott H."/>
            <person name="Dolan L."/>
        </authorList>
    </citation>
    <scope>NUCLEOTIDE SEQUENCE [LARGE SCALE GENOMIC DNA]</scope>
    <source>
        <tissue evidence="1">Whole gametophyte</tissue>
    </source>
</reference>
<dbReference type="EMBL" id="LVLJ01002916">
    <property type="protein sequence ID" value="OAE23215.1"/>
    <property type="molecule type" value="Genomic_DNA"/>
</dbReference>